<evidence type="ECO:0000256" key="8">
    <source>
        <dbReference type="ARBA" id="ARBA00023269"/>
    </source>
</evidence>
<reference evidence="9" key="1">
    <citation type="submission" date="2025-08" db="UniProtKB">
        <authorList>
            <consortium name="Ensembl"/>
        </authorList>
    </citation>
    <scope>IDENTIFICATION</scope>
</reference>
<dbReference type="PRINTS" id="PR00623">
    <property type="entry name" value="HISTONEH4"/>
</dbReference>
<name>A0A8C4Q686_EPTBU</name>
<dbReference type="Proteomes" id="UP000694388">
    <property type="component" value="Unplaced"/>
</dbReference>
<comment type="function">
    <text evidence="1">Core component of nucleosome. Nucleosomes wrap and compact DNA into chromatin, limiting DNA accessibility to the cellular machineries which require DNA as a template. Histones thereby play a central role in transcription regulation, DNA repair, DNA replication and chromosomal stability. DNA accessibility is regulated via a complex set of post-translational modifications of histones, also called histone code, and nucleosome remodeling.</text>
</comment>
<dbReference type="Gene3D" id="1.10.20.10">
    <property type="entry name" value="Histone, subunit A"/>
    <property type="match status" value="1"/>
</dbReference>
<keyword evidence="10" id="KW-1185">Reference proteome</keyword>
<dbReference type="GO" id="GO:0030527">
    <property type="term" value="F:structural constituent of chromatin"/>
    <property type="evidence" value="ECO:0007669"/>
    <property type="project" value="InterPro"/>
</dbReference>
<dbReference type="GO" id="GO:0000786">
    <property type="term" value="C:nucleosome"/>
    <property type="evidence" value="ECO:0007669"/>
    <property type="project" value="UniProtKB-KW"/>
</dbReference>
<evidence type="ECO:0000313" key="9">
    <source>
        <dbReference type="Ensembl" id="ENSEBUP00000010425.1"/>
    </source>
</evidence>
<dbReference type="InterPro" id="IPR001951">
    <property type="entry name" value="Histone_H4"/>
</dbReference>
<reference evidence="9" key="2">
    <citation type="submission" date="2025-09" db="UniProtKB">
        <authorList>
            <consortium name="Ensembl"/>
        </authorList>
    </citation>
    <scope>IDENTIFICATION</scope>
</reference>
<dbReference type="PANTHER" id="PTHR10484">
    <property type="entry name" value="HISTONE H4"/>
    <property type="match status" value="1"/>
</dbReference>
<accession>A0A8C4Q686</accession>
<proteinExistence type="inferred from homology"/>
<evidence type="ECO:0000256" key="1">
    <source>
        <dbReference type="ARBA" id="ARBA00002001"/>
    </source>
</evidence>
<keyword evidence="8" id="KW-0544">Nucleosome core</keyword>
<dbReference type="GO" id="GO:0046982">
    <property type="term" value="F:protein heterodimerization activity"/>
    <property type="evidence" value="ECO:0007669"/>
    <property type="project" value="InterPro"/>
</dbReference>
<evidence type="ECO:0000256" key="3">
    <source>
        <dbReference type="ARBA" id="ARBA00004286"/>
    </source>
</evidence>
<evidence type="ECO:0000313" key="10">
    <source>
        <dbReference type="Proteomes" id="UP000694388"/>
    </source>
</evidence>
<sequence>MCCVSLLKKVSVYIRFECPGFSETAVSMKGGGGEWSQKRSAKHHCKVLHDNIQGITKPAIRWLARHRGAKHILGLIDKETHGVLKVFMENATHDATLILRCWLFLSLQSRIRQALDCSPTNRERKLGLDRHGTG</sequence>
<keyword evidence="6" id="KW-0238">DNA-binding</keyword>
<evidence type="ECO:0000256" key="6">
    <source>
        <dbReference type="ARBA" id="ARBA00023125"/>
    </source>
</evidence>
<keyword evidence="5" id="KW-0158">Chromosome</keyword>
<evidence type="ECO:0000256" key="7">
    <source>
        <dbReference type="ARBA" id="ARBA00023242"/>
    </source>
</evidence>
<dbReference type="AlphaFoldDB" id="A0A8C4Q686"/>
<comment type="similarity">
    <text evidence="4">Belongs to the histone H4 family.</text>
</comment>
<dbReference type="GO" id="GO:0005634">
    <property type="term" value="C:nucleus"/>
    <property type="evidence" value="ECO:0007669"/>
    <property type="project" value="UniProtKB-SubCell"/>
</dbReference>
<evidence type="ECO:0000256" key="4">
    <source>
        <dbReference type="ARBA" id="ARBA00006564"/>
    </source>
</evidence>
<dbReference type="InterPro" id="IPR009072">
    <property type="entry name" value="Histone-fold"/>
</dbReference>
<keyword evidence="7" id="KW-0539">Nucleus</keyword>
<evidence type="ECO:0000256" key="2">
    <source>
        <dbReference type="ARBA" id="ARBA00004123"/>
    </source>
</evidence>
<comment type="subcellular location">
    <subcellularLocation>
        <location evidence="3">Chromosome</location>
    </subcellularLocation>
    <subcellularLocation>
        <location evidence="2">Nucleus</location>
    </subcellularLocation>
</comment>
<dbReference type="Ensembl" id="ENSEBUT00000010972.1">
    <property type="protein sequence ID" value="ENSEBUP00000010425.1"/>
    <property type="gene ID" value="ENSEBUG00000006706.1"/>
</dbReference>
<evidence type="ECO:0000256" key="5">
    <source>
        <dbReference type="ARBA" id="ARBA00022454"/>
    </source>
</evidence>
<organism evidence="9 10">
    <name type="scientific">Eptatretus burgeri</name>
    <name type="common">Inshore hagfish</name>
    <dbReference type="NCBI Taxonomy" id="7764"/>
    <lineage>
        <taxon>Eukaryota</taxon>
        <taxon>Metazoa</taxon>
        <taxon>Chordata</taxon>
        <taxon>Craniata</taxon>
        <taxon>Vertebrata</taxon>
        <taxon>Cyclostomata</taxon>
        <taxon>Myxini</taxon>
        <taxon>Myxiniformes</taxon>
        <taxon>Myxinidae</taxon>
        <taxon>Eptatretinae</taxon>
        <taxon>Eptatretus</taxon>
    </lineage>
</organism>
<dbReference type="GO" id="GO:0003677">
    <property type="term" value="F:DNA binding"/>
    <property type="evidence" value="ECO:0007669"/>
    <property type="project" value="UniProtKB-KW"/>
</dbReference>
<protein>
    <submittedName>
        <fullName evidence="9">Uncharacterized protein</fullName>
    </submittedName>
</protein>